<reference evidence="11 12" key="1">
    <citation type="submission" date="2019-03" db="EMBL/GenBank/DDBJ databases">
        <title>Genomic Encyclopedia of Type Strains, Phase IV (KMG-IV): sequencing the most valuable type-strain genomes for metagenomic binning, comparative biology and taxonomic classification.</title>
        <authorList>
            <person name="Goeker M."/>
        </authorList>
    </citation>
    <scope>NUCLEOTIDE SEQUENCE [LARGE SCALE GENOMIC DNA]</scope>
    <source>
        <strain evidence="11 12">DSM 28697</strain>
    </source>
</reference>
<gene>
    <name evidence="7" type="primary">aroQ</name>
    <name evidence="11" type="ORF">EV213_103238</name>
</gene>
<feature type="binding site" evidence="7 9">
    <location>
        <position position="74"/>
    </location>
    <ligand>
        <name>substrate</name>
    </ligand>
</feature>
<keyword evidence="6 7" id="KW-0456">Lyase</keyword>
<dbReference type="GO" id="GO:0009073">
    <property type="term" value="P:aromatic amino acid family biosynthetic process"/>
    <property type="evidence" value="ECO:0007669"/>
    <property type="project" value="UniProtKB-KW"/>
</dbReference>
<dbReference type="InterPro" id="IPR018509">
    <property type="entry name" value="DHquinase_II_CS"/>
</dbReference>
<feature type="binding site" evidence="7 9">
    <location>
        <position position="80"/>
    </location>
    <ligand>
        <name>substrate</name>
    </ligand>
</feature>
<evidence type="ECO:0000256" key="1">
    <source>
        <dbReference type="ARBA" id="ARBA00001864"/>
    </source>
</evidence>
<keyword evidence="7" id="KW-0028">Amino-acid biosynthesis</keyword>
<dbReference type="NCBIfam" id="NF003805">
    <property type="entry name" value="PRK05395.1-2"/>
    <property type="match status" value="1"/>
</dbReference>
<evidence type="ECO:0000256" key="3">
    <source>
        <dbReference type="ARBA" id="ARBA00011037"/>
    </source>
</evidence>
<dbReference type="GO" id="GO:0019631">
    <property type="term" value="P:quinate catabolic process"/>
    <property type="evidence" value="ECO:0007669"/>
    <property type="project" value="TreeGrafter"/>
</dbReference>
<comment type="catalytic activity">
    <reaction evidence="1 7">
        <text>3-dehydroquinate = 3-dehydroshikimate + H2O</text>
        <dbReference type="Rhea" id="RHEA:21096"/>
        <dbReference type="ChEBI" id="CHEBI:15377"/>
        <dbReference type="ChEBI" id="CHEBI:16630"/>
        <dbReference type="ChEBI" id="CHEBI:32364"/>
        <dbReference type="EC" id="4.2.1.10"/>
    </reaction>
</comment>
<feature type="active site" description="Proton acceptor" evidence="7 8">
    <location>
        <position position="24"/>
    </location>
</feature>
<organism evidence="11 12">
    <name type="scientific">Aureibacillus halotolerans</name>
    <dbReference type="NCBI Taxonomy" id="1508390"/>
    <lineage>
        <taxon>Bacteria</taxon>
        <taxon>Bacillati</taxon>
        <taxon>Bacillota</taxon>
        <taxon>Bacilli</taxon>
        <taxon>Bacillales</taxon>
        <taxon>Bacillaceae</taxon>
        <taxon>Aureibacillus</taxon>
    </lineage>
</organism>
<dbReference type="NCBIfam" id="TIGR01088">
    <property type="entry name" value="aroQ"/>
    <property type="match status" value="1"/>
</dbReference>
<keyword evidence="12" id="KW-1185">Reference proteome</keyword>
<feature type="binding site" evidence="7 9">
    <location>
        <position position="111"/>
    </location>
    <ligand>
        <name>substrate</name>
    </ligand>
</feature>
<feature type="binding site" evidence="7 9">
    <location>
        <begin position="101"/>
        <end position="102"/>
    </location>
    <ligand>
        <name>substrate</name>
    </ligand>
</feature>
<dbReference type="CDD" id="cd00466">
    <property type="entry name" value="DHQase_II"/>
    <property type="match status" value="1"/>
</dbReference>
<comment type="subunit">
    <text evidence="4 7">Homododecamer.</text>
</comment>
<dbReference type="AlphaFoldDB" id="A0A4R6U9Y2"/>
<evidence type="ECO:0000256" key="2">
    <source>
        <dbReference type="ARBA" id="ARBA00004902"/>
    </source>
</evidence>
<evidence type="ECO:0000313" key="11">
    <source>
        <dbReference type="EMBL" id="TDQ41659.1"/>
    </source>
</evidence>
<keyword evidence="7" id="KW-0057">Aromatic amino acid biosynthesis</keyword>
<sequence length="142" mass="15226">MENTILLLNGPNLNLLGKREPTIYGSQTLTEIEGQFVEIGSSHGLQVVCAQSNSEGALIDALHAHFSCKGIVLNAGALTHYSIAIRDAIASIEAPVIEVHMSNIHARESFRHTSVIAPVCRGQISGFGSKSYELALLAFLNE</sequence>
<comment type="function">
    <text evidence="7">Catalyzes a trans-dehydration via an enolate intermediate.</text>
</comment>
<dbReference type="OrthoDB" id="9790793at2"/>
<comment type="caution">
    <text evidence="11">The sequence shown here is derived from an EMBL/GenBank/DDBJ whole genome shotgun (WGS) entry which is preliminary data.</text>
</comment>
<dbReference type="Gene3D" id="3.40.50.9100">
    <property type="entry name" value="Dehydroquinase, class II"/>
    <property type="match status" value="1"/>
</dbReference>
<dbReference type="NCBIfam" id="NF003807">
    <property type="entry name" value="PRK05395.1-4"/>
    <property type="match status" value="1"/>
</dbReference>
<dbReference type="NCBIfam" id="NF003806">
    <property type="entry name" value="PRK05395.1-3"/>
    <property type="match status" value="1"/>
</dbReference>
<protein>
    <recommendedName>
        <fullName evidence="5 7">3-dehydroquinate dehydratase</fullName>
        <shortName evidence="7">3-dehydroquinase</shortName>
        <ecNumber evidence="5 7">4.2.1.10</ecNumber>
    </recommendedName>
    <alternativeName>
        <fullName evidence="7">Type II DHQase</fullName>
    </alternativeName>
</protein>
<dbReference type="EC" id="4.2.1.10" evidence="5 7"/>
<feature type="binding site" evidence="7 9">
    <location>
        <position position="87"/>
    </location>
    <ligand>
        <name>substrate</name>
    </ligand>
</feature>
<dbReference type="GO" id="GO:0009423">
    <property type="term" value="P:chorismate biosynthetic process"/>
    <property type="evidence" value="ECO:0007669"/>
    <property type="project" value="UniProtKB-UniRule"/>
</dbReference>
<dbReference type="PANTHER" id="PTHR21272:SF3">
    <property type="entry name" value="CATABOLIC 3-DEHYDROQUINASE"/>
    <property type="match status" value="1"/>
</dbReference>
<comment type="pathway">
    <text evidence="2 7">Metabolic intermediate biosynthesis; chorismate biosynthesis; chorismate from D-erythrose 4-phosphate and phosphoenolpyruvate: step 3/7.</text>
</comment>
<feature type="active site" description="Proton donor" evidence="7 8">
    <location>
        <position position="100"/>
    </location>
</feature>
<evidence type="ECO:0000256" key="5">
    <source>
        <dbReference type="ARBA" id="ARBA00012060"/>
    </source>
</evidence>
<feature type="site" description="Transition state stabilizer" evidence="7 10">
    <location>
        <position position="19"/>
    </location>
</feature>
<evidence type="ECO:0000256" key="6">
    <source>
        <dbReference type="ARBA" id="ARBA00023239"/>
    </source>
</evidence>
<evidence type="ECO:0000256" key="10">
    <source>
        <dbReference type="PIRSR" id="PIRSR001399-3"/>
    </source>
</evidence>
<evidence type="ECO:0000256" key="7">
    <source>
        <dbReference type="HAMAP-Rule" id="MF_00169"/>
    </source>
</evidence>
<name>A0A4R6U9Y2_9BACI</name>
<evidence type="ECO:0000256" key="9">
    <source>
        <dbReference type="PIRSR" id="PIRSR001399-2"/>
    </source>
</evidence>
<dbReference type="GO" id="GO:0008652">
    <property type="term" value="P:amino acid biosynthetic process"/>
    <property type="evidence" value="ECO:0007669"/>
    <property type="project" value="UniProtKB-KW"/>
</dbReference>
<comment type="similarity">
    <text evidence="3 7">Belongs to the type-II 3-dehydroquinase family.</text>
</comment>
<dbReference type="EMBL" id="SNYJ01000003">
    <property type="protein sequence ID" value="TDQ41659.1"/>
    <property type="molecule type" value="Genomic_DNA"/>
</dbReference>
<evidence type="ECO:0000256" key="8">
    <source>
        <dbReference type="PIRSR" id="PIRSR001399-1"/>
    </source>
</evidence>
<dbReference type="Proteomes" id="UP000295632">
    <property type="component" value="Unassembled WGS sequence"/>
</dbReference>
<dbReference type="PIRSF" id="PIRSF001399">
    <property type="entry name" value="DHquinase_II"/>
    <property type="match status" value="1"/>
</dbReference>
<accession>A0A4R6U9Y2</accession>
<dbReference type="Pfam" id="PF01220">
    <property type="entry name" value="DHquinase_II"/>
    <property type="match status" value="1"/>
</dbReference>
<evidence type="ECO:0000256" key="4">
    <source>
        <dbReference type="ARBA" id="ARBA00011193"/>
    </source>
</evidence>
<dbReference type="InterPro" id="IPR036441">
    <property type="entry name" value="DHquinase_II_sf"/>
</dbReference>
<dbReference type="RefSeq" id="WP_133579516.1">
    <property type="nucleotide sequence ID" value="NZ_SNYJ01000003.1"/>
</dbReference>
<dbReference type="PANTHER" id="PTHR21272">
    <property type="entry name" value="CATABOLIC 3-DEHYDROQUINASE"/>
    <property type="match status" value="1"/>
</dbReference>
<dbReference type="GO" id="GO:0003855">
    <property type="term" value="F:3-dehydroquinate dehydratase activity"/>
    <property type="evidence" value="ECO:0007669"/>
    <property type="project" value="UniProtKB-UniRule"/>
</dbReference>
<dbReference type="UniPathway" id="UPA00053">
    <property type="reaction ID" value="UER00086"/>
</dbReference>
<dbReference type="InterPro" id="IPR001874">
    <property type="entry name" value="DHquinase_II"/>
</dbReference>
<dbReference type="SUPFAM" id="SSF52304">
    <property type="entry name" value="Type II 3-dehydroquinate dehydratase"/>
    <property type="match status" value="1"/>
</dbReference>
<dbReference type="PROSITE" id="PS01029">
    <property type="entry name" value="DEHYDROQUINASE_II"/>
    <property type="match status" value="1"/>
</dbReference>
<dbReference type="HAMAP" id="MF_00169">
    <property type="entry name" value="AroQ"/>
    <property type="match status" value="1"/>
</dbReference>
<evidence type="ECO:0000313" key="12">
    <source>
        <dbReference type="Proteomes" id="UP000295632"/>
    </source>
</evidence>
<proteinExistence type="inferred from homology"/>